<feature type="domain" description="Fe/B12 periplasmic-binding" evidence="2">
    <location>
        <begin position="49"/>
        <end position="324"/>
    </location>
</feature>
<protein>
    <recommendedName>
        <fullName evidence="2">Fe/B12 periplasmic-binding domain-containing protein</fullName>
    </recommendedName>
</protein>
<dbReference type="SUPFAM" id="SSF53807">
    <property type="entry name" value="Helical backbone' metal receptor"/>
    <property type="match status" value="1"/>
</dbReference>
<dbReference type="PANTHER" id="PTHR42860">
    <property type="entry name" value="VITAMIN B12-BINDING PROTEIN"/>
    <property type="match status" value="1"/>
</dbReference>
<organism evidence="3 4">
    <name type="scientific">Orrella marina</name>
    <dbReference type="NCBI Taxonomy" id="2163011"/>
    <lineage>
        <taxon>Bacteria</taxon>
        <taxon>Pseudomonadati</taxon>
        <taxon>Pseudomonadota</taxon>
        <taxon>Betaproteobacteria</taxon>
        <taxon>Burkholderiales</taxon>
        <taxon>Alcaligenaceae</taxon>
        <taxon>Orrella</taxon>
    </lineage>
</organism>
<feature type="compositionally biased region" description="Low complexity" evidence="1">
    <location>
        <begin position="177"/>
        <end position="196"/>
    </location>
</feature>
<evidence type="ECO:0000313" key="3">
    <source>
        <dbReference type="EMBL" id="AWB34479.1"/>
    </source>
</evidence>
<dbReference type="KEGG" id="boz:DBV39_13020"/>
<evidence type="ECO:0000256" key="1">
    <source>
        <dbReference type="SAM" id="MobiDB-lite"/>
    </source>
</evidence>
<dbReference type="EMBL" id="CP028901">
    <property type="protein sequence ID" value="AWB34479.1"/>
    <property type="molecule type" value="Genomic_DNA"/>
</dbReference>
<feature type="region of interest" description="Disordered" evidence="1">
    <location>
        <begin position="171"/>
        <end position="196"/>
    </location>
</feature>
<feature type="region of interest" description="Disordered" evidence="1">
    <location>
        <begin position="304"/>
        <end position="324"/>
    </location>
</feature>
<dbReference type="Pfam" id="PF01497">
    <property type="entry name" value="Peripla_BP_2"/>
    <property type="match status" value="1"/>
</dbReference>
<name>A0A2R4XL83_9BURK</name>
<sequence length="324" mass="35071">MCSSMSAWRCKLHSLRRLRRTAWSCNQVAALLLLIPAICLITPAWAAPRVVTLTPHATEMVFAAGGGDMIVATVNASDFPEQARHIPRFGDGIHTSLEEILRWEPDLIVSWPSLYTDRLQQLGKQVLLSRPTSLDEIASDIERIGLQLGTLSHARETALALREEIRSLSALTDESQSTSSTRAPGRTSSRSSPTSATPASIVTVVVLASADGQVVMGADPLINQVIELCGGTNPFGSSQLITPRASLEGIISTHPALIVSGSTPAASIKAVAPVRLIDPDWMYRPGPRFVLAARQLCKAIETARHETSKTDTRPDQSRDYSRHN</sequence>
<dbReference type="InterPro" id="IPR051030">
    <property type="entry name" value="Vitamin_B12-ABC_binding"/>
</dbReference>
<dbReference type="InterPro" id="IPR002491">
    <property type="entry name" value="ABC_transptr_periplasmic_BD"/>
</dbReference>
<dbReference type="PANTHER" id="PTHR42860:SF1">
    <property type="entry name" value="VITAMIN B12-BINDING PROTEIN"/>
    <property type="match status" value="1"/>
</dbReference>
<dbReference type="PROSITE" id="PS50983">
    <property type="entry name" value="FE_B12_PBP"/>
    <property type="match status" value="1"/>
</dbReference>
<gene>
    <name evidence="3" type="ORF">DBV39_13020</name>
</gene>
<dbReference type="AlphaFoldDB" id="A0A2R4XL83"/>
<accession>A0A2R4XL83</accession>
<dbReference type="Gene3D" id="3.40.50.1980">
    <property type="entry name" value="Nitrogenase molybdenum iron protein domain"/>
    <property type="match status" value="2"/>
</dbReference>
<evidence type="ECO:0000313" key="4">
    <source>
        <dbReference type="Proteomes" id="UP000244571"/>
    </source>
</evidence>
<dbReference type="Proteomes" id="UP000244571">
    <property type="component" value="Chromosome"/>
</dbReference>
<keyword evidence="4" id="KW-1185">Reference proteome</keyword>
<evidence type="ECO:0000259" key="2">
    <source>
        <dbReference type="PROSITE" id="PS50983"/>
    </source>
</evidence>
<proteinExistence type="predicted"/>
<reference evidence="3 4" key="1">
    <citation type="submission" date="2018-04" db="EMBL/GenBank/DDBJ databases">
        <title>Bordetella sp. HZ20 isolated from seawater.</title>
        <authorList>
            <person name="Sun C."/>
        </authorList>
    </citation>
    <scope>NUCLEOTIDE SEQUENCE [LARGE SCALE GENOMIC DNA]</scope>
    <source>
        <strain evidence="3 4">HZ20</strain>
    </source>
</reference>